<keyword evidence="7" id="KW-1185">Reference proteome</keyword>
<reference evidence="6 7" key="1">
    <citation type="journal article" date="2011" name="Stand. Genomic Sci.">
        <title>High quality draft genome sequence of Segniliparus rugosus CDC 945(T)= (ATCC BAA-974(T)).</title>
        <authorList>
            <person name="Earl A.M."/>
            <person name="Desjardins C.A."/>
            <person name="Fitzgerald M.G."/>
            <person name="Arachchi H.M."/>
            <person name="Zeng Q."/>
            <person name="Mehta T."/>
            <person name="Griggs A."/>
            <person name="Birren B.W."/>
            <person name="Toney N.C."/>
            <person name="Carr J."/>
            <person name="Posey J."/>
            <person name="Butler W.R."/>
        </authorList>
    </citation>
    <scope>NUCLEOTIDE SEQUENCE [LARGE SCALE GENOMIC DNA]</scope>
    <source>
        <strain evidence="7">ATCC BAA-974 / DSM 45345 / CCUG 50838 / CIP 108380 / JCM 13579 / CDC 945</strain>
    </source>
</reference>
<dbReference type="Proteomes" id="UP000004816">
    <property type="component" value="Unassembled WGS sequence"/>
</dbReference>
<comment type="similarity">
    <text evidence="4">Belongs to the flavoredoxin family.</text>
</comment>
<evidence type="ECO:0000259" key="5">
    <source>
        <dbReference type="SMART" id="SM00903"/>
    </source>
</evidence>
<dbReference type="EMBL" id="ACZI02000001">
    <property type="protein sequence ID" value="EFV11796.1"/>
    <property type="molecule type" value="Genomic_DNA"/>
</dbReference>
<dbReference type="STRING" id="679197.HMPREF9336_03282"/>
<dbReference type="InterPro" id="IPR002563">
    <property type="entry name" value="Flavin_Rdtase-like_dom"/>
</dbReference>
<evidence type="ECO:0000256" key="3">
    <source>
        <dbReference type="ARBA" id="ARBA00022643"/>
    </source>
</evidence>
<dbReference type="PANTHER" id="PTHR33798">
    <property type="entry name" value="FLAVOPROTEIN OXYGENASE"/>
    <property type="match status" value="1"/>
</dbReference>
<dbReference type="AlphaFoldDB" id="E5XUW0"/>
<organism evidence="6 7">
    <name type="scientific">Segniliparus rugosus (strain ATCC BAA-974 / DSM 45345 / CCUG 50838 / CIP 108380 / JCM 13579 / CDC 945)</name>
    <dbReference type="NCBI Taxonomy" id="679197"/>
    <lineage>
        <taxon>Bacteria</taxon>
        <taxon>Bacillati</taxon>
        <taxon>Actinomycetota</taxon>
        <taxon>Actinomycetes</taxon>
        <taxon>Mycobacteriales</taxon>
        <taxon>Segniliparaceae</taxon>
        <taxon>Segniliparus</taxon>
    </lineage>
</organism>
<gene>
    <name evidence="6" type="ORF">HMPREF9336_03282</name>
</gene>
<dbReference type="HOGENOM" id="CLU_059021_3_1_11"/>
<accession>E5XUW0</accession>
<protein>
    <recommendedName>
        <fullName evidence="5">Flavin reductase like domain-containing protein</fullName>
    </recommendedName>
</protein>
<dbReference type="PANTHER" id="PTHR33798:SF5">
    <property type="entry name" value="FLAVIN REDUCTASE LIKE DOMAIN-CONTAINING PROTEIN"/>
    <property type="match status" value="1"/>
</dbReference>
<dbReference type="Gene3D" id="2.30.110.10">
    <property type="entry name" value="Electron Transport, Fmn-binding Protein, Chain A"/>
    <property type="match status" value="1"/>
</dbReference>
<comment type="cofactor">
    <cofactor evidence="1">
        <name>FMN</name>
        <dbReference type="ChEBI" id="CHEBI:58210"/>
    </cofactor>
</comment>
<evidence type="ECO:0000313" key="6">
    <source>
        <dbReference type="EMBL" id="EFV11796.1"/>
    </source>
</evidence>
<name>E5XUW0_SEGRC</name>
<dbReference type="SMART" id="SM00903">
    <property type="entry name" value="Flavin_Reduct"/>
    <property type="match status" value="1"/>
</dbReference>
<dbReference type="eggNOG" id="COG1853">
    <property type="taxonomic scope" value="Bacteria"/>
</dbReference>
<dbReference type="SUPFAM" id="SSF50475">
    <property type="entry name" value="FMN-binding split barrel"/>
    <property type="match status" value="1"/>
</dbReference>
<evidence type="ECO:0000313" key="7">
    <source>
        <dbReference type="Proteomes" id="UP000004816"/>
    </source>
</evidence>
<keyword evidence="3" id="KW-0288">FMN</keyword>
<dbReference type="GO" id="GO:0010181">
    <property type="term" value="F:FMN binding"/>
    <property type="evidence" value="ECO:0007669"/>
    <property type="project" value="InterPro"/>
</dbReference>
<proteinExistence type="inferred from homology"/>
<dbReference type="GO" id="GO:0016646">
    <property type="term" value="F:oxidoreductase activity, acting on the CH-NH group of donors, NAD or NADP as acceptor"/>
    <property type="evidence" value="ECO:0007669"/>
    <property type="project" value="UniProtKB-ARBA"/>
</dbReference>
<evidence type="ECO:0000256" key="4">
    <source>
        <dbReference type="ARBA" id="ARBA00038054"/>
    </source>
</evidence>
<dbReference type="Pfam" id="PF01613">
    <property type="entry name" value="Flavin_Reduct"/>
    <property type="match status" value="1"/>
</dbReference>
<comment type="caution">
    <text evidence="6">The sequence shown here is derived from an EMBL/GenBank/DDBJ whole genome shotgun (WGS) entry which is preliminary data.</text>
</comment>
<feature type="domain" description="Flavin reductase like" evidence="5">
    <location>
        <begin position="21"/>
        <end position="169"/>
    </location>
</feature>
<evidence type="ECO:0000256" key="1">
    <source>
        <dbReference type="ARBA" id="ARBA00001917"/>
    </source>
</evidence>
<evidence type="ECO:0000256" key="2">
    <source>
        <dbReference type="ARBA" id="ARBA00022630"/>
    </source>
</evidence>
<dbReference type="InterPro" id="IPR012349">
    <property type="entry name" value="Split_barrel_FMN-bd"/>
</dbReference>
<dbReference type="RefSeq" id="WP_007472164.1">
    <property type="nucleotide sequence ID" value="NZ_KI391953.1"/>
</dbReference>
<keyword evidence="2" id="KW-0285">Flavoprotein</keyword>
<sequence>MRTVLLPDQSNPAFFYNVLTASVVPRPIAWVSSLGADGTANLAPYSFFTVASTVPPVVQFTSVTEKDSVRNIRETGEFVINIATAALFEQINATSAAYGPEIDEFEAAGLAGEPSEKVSAPRVARSPLAIECALREIIPVGNGFLVLGDVLCVAVDQTALEADGLPGFAELAPLARLGRLEWGFPGDVRALDRPTV</sequence>